<evidence type="ECO:0008006" key="4">
    <source>
        <dbReference type="Google" id="ProtNLM"/>
    </source>
</evidence>
<keyword evidence="3" id="KW-1185">Reference proteome</keyword>
<protein>
    <recommendedName>
        <fullName evidence="4">Secreted protein</fullName>
    </recommendedName>
</protein>
<accession>A0A2R6XRI7</accession>
<evidence type="ECO:0000256" key="1">
    <source>
        <dbReference type="SAM" id="SignalP"/>
    </source>
</evidence>
<evidence type="ECO:0000313" key="2">
    <source>
        <dbReference type="EMBL" id="PTQ48728.1"/>
    </source>
</evidence>
<dbReference type="Proteomes" id="UP000244005">
    <property type="component" value="Unassembled WGS sequence"/>
</dbReference>
<proteinExistence type="predicted"/>
<keyword evidence="1" id="KW-0732">Signal</keyword>
<gene>
    <name evidence="2" type="ORF">MARPO_0004s0027</name>
</gene>
<dbReference type="Gramene" id="Mp3g16440.1">
    <property type="protein sequence ID" value="Mp3g16440.1.cds1"/>
    <property type="gene ID" value="Mp3g16440"/>
</dbReference>
<evidence type="ECO:0000313" key="3">
    <source>
        <dbReference type="Proteomes" id="UP000244005"/>
    </source>
</evidence>
<feature type="chain" id="PRO_5015303297" description="Secreted protein" evidence="1">
    <location>
        <begin position="23"/>
        <end position="101"/>
    </location>
</feature>
<dbReference type="EMBL" id="KZ772676">
    <property type="protein sequence ID" value="PTQ48728.1"/>
    <property type="molecule type" value="Genomic_DNA"/>
</dbReference>
<feature type="signal peptide" evidence="1">
    <location>
        <begin position="1"/>
        <end position="22"/>
    </location>
</feature>
<organism evidence="2 3">
    <name type="scientific">Marchantia polymorpha</name>
    <name type="common">Common liverwort</name>
    <name type="synonym">Marchantia aquatica</name>
    <dbReference type="NCBI Taxonomy" id="3197"/>
    <lineage>
        <taxon>Eukaryota</taxon>
        <taxon>Viridiplantae</taxon>
        <taxon>Streptophyta</taxon>
        <taxon>Embryophyta</taxon>
        <taxon>Marchantiophyta</taxon>
        <taxon>Marchantiopsida</taxon>
        <taxon>Marchantiidae</taxon>
        <taxon>Marchantiales</taxon>
        <taxon>Marchantiaceae</taxon>
        <taxon>Marchantia</taxon>
    </lineage>
</organism>
<name>A0A2R6XRI7_MARPO</name>
<sequence length="101" mass="10955">MASKATILIVALLGLCLILADARCTNSDCDPGKIKSVTDGGDDNGLTCLRDETTGCNPSQHPPCCEGYCEKRVFYGHPYTICTKCLYAQSPYMCEQASKHE</sequence>
<dbReference type="AlphaFoldDB" id="A0A2R6XRI7"/>
<reference evidence="3" key="1">
    <citation type="journal article" date="2017" name="Cell">
        <title>Insights into land plant evolution garnered from the Marchantia polymorpha genome.</title>
        <authorList>
            <person name="Bowman J.L."/>
            <person name="Kohchi T."/>
            <person name="Yamato K.T."/>
            <person name="Jenkins J."/>
            <person name="Shu S."/>
            <person name="Ishizaki K."/>
            <person name="Yamaoka S."/>
            <person name="Nishihama R."/>
            <person name="Nakamura Y."/>
            <person name="Berger F."/>
            <person name="Adam C."/>
            <person name="Aki S.S."/>
            <person name="Althoff F."/>
            <person name="Araki T."/>
            <person name="Arteaga-Vazquez M.A."/>
            <person name="Balasubrmanian S."/>
            <person name="Barry K."/>
            <person name="Bauer D."/>
            <person name="Boehm C.R."/>
            <person name="Briginshaw L."/>
            <person name="Caballero-Perez J."/>
            <person name="Catarino B."/>
            <person name="Chen F."/>
            <person name="Chiyoda S."/>
            <person name="Chovatia M."/>
            <person name="Davies K.M."/>
            <person name="Delmans M."/>
            <person name="Demura T."/>
            <person name="Dierschke T."/>
            <person name="Dolan L."/>
            <person name="Dorantes-Acosta A.E."/>
            <person name="Eklund D.M."/>
            <person name="Florent S.N."/>
            <person name="Flores-Sandoval E."/>
            <person name="Fujiyama A."/>
            <person name="Fukuzawa H."/>
            <person name="Galik B."/>
            <person name="Grimanelli D."/>
            <person name="Grimwood J."/>
            <person name="Grossniklaus U."/>
            <person name="Hamada T."/>
            <person name="Haseloff J."/>
            <person name="Hetherington A.J."/>
            <person name="Higo A."/>
            <person name="Hirakawa Y."/>
            <person name="Hundley H.N."/>
            <person name="Ikeda Y."/>
            <person name="Inoue K."/>
            <person name="Inoue S.I."/>
            <person name="Ishida S."/>
            <person name="Jia Q."/>
            <person name="Kakita M."/>
            <person name="Kanazawa T."/>
            <person name="Kawai Y."/>
            <person name="Kawashima T."/>
            <person name="Kennedy M."/>
            <person name="Kinose K."/>
            <person name="Kinoshita T."/>
            <person name="Kohara Y."/>
            <person name="Koide E."/>
            <person name="Komatsu K."/>
            <person name="Kopischke S."/>
            <person name="Kubo M."/>
            <person name="Kyozuka J."/>
            <person name="Lagercrantz U."/>
            <person name="Lin S.S."/>
            <person name="Lindquist E."/>
            <person name="Lipzen A.M."/>
            <person name="Lu C.W."/>
            <person name="De Luna E."/>
            <person name="Martienssen R.A."/>
            <person name="Minamino N."/>
            <person name="Mizutani M."/>
            <person name="Mizutani M."/>
            <person name="Mochizuki N."/>
            <person name="Monte I."/>
            <person name="Mosher R."/>
            <person name="Nagasaki H."/>
            <person name="Nakagami H."/>
            <person name="Naramoto S."/>
            <person name="Nishitani K."/>
            <person name="Ohtani M."/>
            <person name="Okamoto T."/>
            <person name="Okumura M."/>
            <person name="Phillips J."/>
            <person name="Pollak B."/>
            <person name="Reinders A."/>
            <person name="Rovekamp M."/>
            <person name="Sano R."/>
            <person name="Sawa S."/>
            <person name="Schmid M.W."/>
            <person name="Shirakawa M."/>
            <person name="Solano R."/>
            <person name="Spunde A."/>
            <person name="Suetsugu N."/>
            <person name="Sugano S."/>
            <person name="Sugiyama A."/>
            <person name="Sun R."/>
            <person name="Suzuki Y."/>
            <person name="Takenaka M."/>
            <person name="Takezawa D."/>
            <person name="Tomogane H."/>
            <person name="Tsuzuki M."/>
            <person name="Ueda T."/>
            <person name="Umeda M."/>
            <person name="Ward J.M."/>
            <person name="Watanabe Y."/>
            <person name="Yazaki K."/>
            <person name="Yokoyama R."/>
            <person name="Yoshitake Y."/>
            <person name="Yotsui I."/>
            <person name="Zachgo S."/>
            <person name="Schmutz J."/>
        </authorList>
    </citation>
    <scope>NUCLEOTIDE SEQUENCE [LARGE SCALE GENOMIC DNA]</scope>
    <source>
        <strain evidence="3">Tak-1</strain>
    </source>
</reference>